<sequence length="964" mass="107888">MKKGINFFFYLLTCFLICFECNAQNGLSIKYDVKPYYKYRKDGKAGREISFYNKEKRFSGKVVVKISCEGKEETTTFNVDKPADTLTLLLPSDIGITRDCNLNANITTAENNYQITVPIPAKRQWTVYIYPHSHVDVGYTNLQDIVQKLHVRNVDVGIDIAKKTKDYPGGAKFVWNPEATWVVSSYLKTAMPEQKKSFIEAVKKGWIKIDGGFANINTSVCSDEELLHMFHACNEIKKITRKPITTMVQFDLPGGTWGLVQAAALNGIKGFISFPNWYDMRLVQEHKPFYWVSADKKNRIFFLQGSPYGIGYQVKGSKYGLGKIQKFAAEYDRLSTDKPLENFIDPFIFNETAKLEKANSPYDIFAMTWSMADNCLIDADLPEAVKQWNNIYAYPKLVIGGAQDIMDAYEKKYASIIPEYSGDFTEYWNDGLCSDAKSVGKVRRGKENLVQAETLFTLLDKKNETPIEDFIKVWENSLLAAEHTWGYQDPAAPLAKKVEAGKAAFFDNTESQSNELIAKSLSPIEKKGTSSFAVINTLSWDRNGLVTLSAQQSKAGDKVLNAKGEEMLAQRLSTGELVFQTGIVPALSSRLYKVVAGKSGAVSPLKVQDNTISNGLISLTVDKTNGAIKSIVEAASGYQFVDTSSSFLLNSFYHLPGVYDGRNVIGTPTTTKNVVIEVKENGPLVASLLITSKADGCNWLTREVRLIKDRPVVELVNIMDKIADRKKEGTHYGFAFNIPGGNTHMDMPWVVMKPEEDQLPGANRNWYTTQRWIDISNNDHGITWSSIEAPIVQFGGITGTILDGARQVSLWTKKLPQTQTIVSWETSNHWATNFPLVQSGIITSHYQILLHGTYEVAAANRFGVEHSRPFITVETDVNPIEAAPVTIDNPNVTISTFKRSEDNKAYILRLRSVSDKKEAVNIKWASTLKASVSYCLPDEKPTGKCNNKIELLPYDNISLRVTYK</sequence>
<evidence type="ECO:0000259" key="3">
    <source>
        <dbReference type="Pfam" id="PF07748"/>
    </source>
</evidence>
<gene>
    <name evidence="4" type="ORF">KTO63_13705</name>
</gene>
<accession>A0A9E2W377</accession>
<dbReference type="EMBL" id="JAHSPG010000011">
    <property type="protein sequence ID" value="MBV4358215.1"/>
    <property type="molecule type" value="Genomic_DNA"/>
</dbReference>
<dbReference type="Pfam" id="PF01074">
    <property type="entry name" value="Glyco_hydro_38N"/>
    <property type="match status" value="1"/>
</dbReference>
<proteinExistence type="predicted"/>
<dbReference type="Pfam" id="PF07748">
    <property type="entry name" value="Glyco_hydro_38C"/>
    <property type="match status" value="1"/>
</dbReference>
<evidence type="ECO:0008006" key="6">
    <source>
        <dbReference type="Google" id="ProtNLM"/>
    </source>
</evidence>
<evidence type="ECO:0000256" key="1">
    <source>
        <dbReference type="SAM" id="SignalP"/>
    </source>
</evidence>
<dbReference type="RefSeq" id="WP_217791895.1">
    <property type="nucleotide sequence ID" value="NZ_JAHSPG010000011.1"/>
</dbReference>
<comment type="caution">
    <text evidence="4">The sequence shown here is derived from an EMBL/GenBank/DDBJ whole genome shotgun (WGS) entry which is preliminary data.</text>
</comment>
<evidence type="ECO:0000259" key="2">
    <source>
        <dbReference type="Pfam" id="PF01074"/>
    </source>
</evidence>
<evidence type="ECO:0000313" key="4">
    <source>
        <dbReference type="EMBL" id="MBV4358215.1"/>
    </source>
</evidence>
<protein>
    <recommendedName>
        <fullName evidence="6">Glycoside hydrolase</fullName>
    </recommendedName>
</protein>
<keyword evidence="5" id="KW-1185">Reference proteome</keyword>
<name>A0A9E2W377_9BACT</name>
<evidence type="ECO:0000313" key="5">
    <source>
        <dbReference type="Proteomes" id="UP000812270"/>
    </source>
</evidence>
<dbReference type="GO" id="GO:0006013">
    <property type="term" value="P:mannose metabolic process"/>
    <property type="evidence" value="ECO:0007669"/>
    <property type="project" value="InterPro"/>
</dbReference>
<dbReference type="PANTHER" id="PTHR46017:SF1">
    <property type="entry name" value="ALPHA-MANNOSIDASE 2C1"/>
    <property type="match status" value="1"/>
</dbReference>
<dbReference type="CDD" id="cd10791">
    <property type="entry name" value="GH38N_AMII_like_1"/>
    <property type="match status" value="1"/>
</dbReference>
<feature type="signal peptide" evidence="1">
    <location>
        <begin position="1"/>
        <end position="23"/>
    </location>
</feature>
<dbReference type="GO" id="GO:0004559">
    <property type="term" value="F:alpha-mannosidase activity"/>
    <property type="evidence" value="ECO:0007669"/>
    <property type="project" value="InterPro"/>
</dbReference>
<dbReference type="InterPro" id="IPR011682">
    <property type="entry name" value="Glyco_hydro_38_C"/>
</dbReference>
<dbReference type="AlphaFoldDB" id="A0A9E2W377"/>
<dbReference type="PANTHER" id="PTHR46017">
    <property type="entry name" value="ALPHA-MANNOSIDASE 2C1"/>
    <property type="match status" value="1"/>
</dbReference>
<dbReference type="GO" id="GO:0009313">
    <property type="term" value="P:oligosaccharide catabolic process"/>
    <property type="evidence" value="ECO:0007669"/>
    <property type="project" value="TreeGrafter"/>
</dbReference>
<feature type="chain" id="PRO_5038913967" description="Glycoside hydrolase" evidence="1">
    <location>
        <begin position="24"/>
        <end position="964"/>
    </location>
</feature>
<dbReference type="InterPro" id="IPR000602">
    <property type="entry name" value="Glyco_hydro_38_N"/>
</dbReference>
<dbReference type="Proteomes" id="UP000812270">
    <property type="component" value="Unassembled WGS sequence"/>
</dbReference>
<feature type="domain" description="Glycoside hydrolase family 38 N-terminal" evidence="2">
    <location>
        <begin position="126"/>
        <end position="424"/>
    </location>
</feature>
<reference evidence="4" key="1">
    <citation type="submission" date="2021-06" db="EMBL/GenBank/DDBJ databases">
        <authorList>
            <person name="Huq M.A."/>
        </authorList>
    </citation>
    <scope>NUCLEOTIDE SEQUENCE</scope>
    <source>
        <strain evidence="4">MAH-26</strain>
    </source>
</reference>
<keyword evidence="1" id="KW-0732">Signal</keyword>
<organism evidence="4 5">
    <name type="scientific">Pinibacter aurantiacus</name>
    <dbReference type="NCBI Taxonomy" id="2851599"/>
    <lineage>
        <taxon>Bacteria</taxon>
        <taxon>Pseudomonadati</taxon>
        <taxon>Bacteroidota</taxon>
        <taxon>Chitinophagia</taxon>
        <taxon>Chitinophagales</taxon>
        <taxon>Chitinophagaceae</taxon>
        <taxon>Pinibacter</taxon>
    </lineage>
</organism>
<feature type="domain" description="Glycosyl hydrolase family 38 C-terminal" evidence="3">
    <location>
        <begin position="612"/>
        <end position="783"/>
    </location>
</feature>